<feature type="domain" description="Transglutaminase-like" evidence="3">
    <location>
        <begin position="296"/>
        <end position="356"/>
    </location>
</feature>
<organism evidence="4 5">
    <name type="scientific">Mycoplasma putrefaciens (strain ATCC 15718 / NCTC 10155 / C30 KS-1 / KS-1)</name>
    <dbReference type="NCBI Taxonomy" id="743965"/>
    <lineage>
        <taxon>Bacteria</taxon>
        <taxon>Bacillati</taxon>
        <taxon>Mycoplasmatota</taxon>
        <taxon>Mollicutes</taxon>
        <taxon>Mycoplasmataceae</taxon>
        <taxon>Mycoplasma</taxon>
    </lineage>
</organism>
<dbReference type="AlphaFoldDB" id="A0A7U3ZSY5"/>
<dbReference type="InterPro" id="IPR002931">
    <property type="entry name" value="Transglutaminase-like"/>
</dbReference>
<dbReference type="KEGG" id="mpf:MPUT_0652"/>
<dbReference type="Pfam" id="PF01841">
    <property type="entry name" value="Transglut_core"/>
    <property type="match status" value="1"/>
</dbReference>
<dbReference type="InterPro" id="IPR038765">
    <property type="entry name" value="Papain-like_cys_pep_sf"/>
</dbReference>
<evidence type="ECO:0000313" key="5">
    <source>
        <dbReference type="Proteomes" id="UP000008907"/>
    </source>
</evidence>
<keyword evidence="4" id="KW-0449">Lipoprotein</keyword>
<sequence>MKKPKWHLLSTSFALGLLSISLITSSCSTIRLERNNTSKSNDSYSENETVNINSDDQHSNPRIDWTNSSNSSSHTNFYDNASNVVEHEVETKQMTEAELKEFYTKQIAEPFKEKHLLEQDVRNIIFKNDLPSNYYSHPDFKLEKSRISLYSKEQKVQLKLLNSKNSQVISSDVNWYQRIRYPQDEFIKAGQKGNSTLNLSTDGTVYSEKFDPQNPQTIEVWAEHKGALYLALVTIESEHEGKEWIAKNKAIEIVKEKGWKDMPTLKGITEAYKWITKEVKYPNLSNVYYKQSAYSALIDRETVCTGYAKAFKMFMDEMGVPCKIITGKSAREISGMKHAWNLVEIDGEWYHVDATSDRVDHNHGETKFEYFLTHDDDFHPDDKLKSEVENKGQRFRNLKLENFVKDEDDIRALADIKIGELEKIPSKLEILSRKDLYKKINEVLEEKGLEISDDGADVNKYLYSYTSFRKVTYKFKKAGEKIDVKTVDANIEKFDASANYAIKVSFGSDYNLEKLTPKHFVVKNAMIKKVEQNKNSYILHLDHFDSFGNVNVKLESIKVKGYKFNLNNNEIKFEVKRGQTSDVKLEAISDKSVKFTNVKTNLEYRNNFGEWKDVSGEGFVANDVVIGKVYVRQKSDTNTFESDIKVFDLNKERDIDRIVRKDGSNSIIGVDSSMQYRVKNQGDWISITTNKLENLKPATYEIRTKANGLNLASEPVKINIYK</sequence>
<protein>
    <submittedName>
        <fullName evidence="4">Lipoprotein</fullName>
    </submittedName>
</protein>
<reference evidence="4 5" key="1">
    <citation type="journal article" date="2011" name="J. Bacteriol.">
        <title>Genome Sequence of Mycoplasma putrefaciens Type Strain KS1.</title>
        <authorList>
            <person name="Calcutt M.J."/>
            <person name="Foecking M.F."/>
        </authorList>
    </citation>
    <scope>NUCLEOTIDE SEQUENCE [LARGE SCALE GENOMIC DNA]</scope>
    <source>
        <strain evidence="5">ATCC 15718 / NCTC 10155 / C30 KS-1 / KS-1</strain>
    </source>
</reference>
<dbReference type="GO" id="GO:0005737">
    <property type="term" value="C:cytoplasm"/>
    <property type="evidence" value="ECO:0007669"/>
    <property type="project" value="TreeGrafter"/>
</dbReference>
<dbReference type="Gene3D" id="3.10.620.30">
    <property type="match status" value="1"/>
</dbReference>
<dbReference type="RefSeq" id="WP_014035346.1">
    <property type="nucleotide sequence ID" value="NC_015946.1"/>
</dbReference>
<dbReference type="SUPFAM" id="SSF54001">
    <property type="entry name" value="Cysteine proteinases"/>
    <property type="match status" value="1"/>
</dbReference>
<feature type="chain" id="PRO_5031109322" evidence="2">
    <location>
        <begin position="27"/>
        <end position="722"/>
    </location>
</feature>
<gene>
    <name evidence="4" type="ordered locus">MPUT_0652</name>
</gene>
<dbReference type="Proteomes" id="UP000008907">
    <property type="component" value="Chromosome"/>
</dbReference>
<name>A0A7U3ZSY5_MYCPK</name>
<dbReference type="PANTHER" id="PTHR46333">
    <property type="entry name" value="CYTOKINESIS PROTEIN 3"/>
    <property type="match status" value="1"/>
</dbReference>
<dbReference type="EMBL" id="CP003021">
    <property type="protein sequence ID" value="AEM68991.1"/>
    <property type="molecule type" value="Genomic_DNA"/>
</dbReference>
<feature type="compositionally biased region" description="Polar residues" evidence="1">
    <location>
        <begin position="37"/>
        <end position="54"/>
    </location>
</feature>
<evidence type="ECO:0000256" key="2">
    <source>
        <dbReference type="SAM" id="SignalP"/>
    </source>
</evidence>
<proteinExistence type="predicted"/>
<evidence type="ECO:0000256" key="1">
    <source>
        <dbReference type="SAM" id="MobiDB-lite"/>
    </source>
</evidence>
<dbReference type="PANTHER" id="PTHR46333:SF2">
    <property type="entry name" value="CYTOKINESIS PROTEIN 3"/>
    <property type="match status" value="1"/>
</dbReference>
<dbReference type="PROSITE" id="PS51257">
    <property type="entry name" value="PROKAR_LIPOPROTEIN"/>
    <property type="match status" value="1"/>
</dbReference>
<feature type="region of interest" description="Disordered" evidence="1">
    <location>
        <begin position="36"/>
        <end position="74"/>
    </location>
</feature>
<accession>A0A7U3ZSY5</accession>
<keyword evidence="2" id="KW-0732">Signal</keyword>
<dbReference type="InterPro" id="IPR052557">
    <property type="entry name" value="CAP/Cytokinesis_protein"/>
</dbReference>
<evidence type="ECO:0000313" key="4">
    <source>
        <dbReference type="EMBL" id="AEM68991.1"/>
    </source>
</evidence>
<dbReference type="NCBIfam" id="NF045980">
    <property type="entry name" value="MAG6410_fam_LP"/>
    <property type="match status" value="1"/>
</dbReference>
<feature type="signal peptide" evidence="2">
    <location>
        <begin position="1"/>
        <end position="26"/>
    </location>
</feature>
<dbReference type="SMART" id="SM00460">
    <property type="entry name" value="TGc"/>
    <property type="match status" value="1"/>
</dbReference>
<evidence type="ECO:0000259" key="3">
    <source>
        <dbReference type="SMART" id="SM00460"/>
    </source>
</evidence>